<organism evidence="1 2">
    <name type="scientific">Aspergillus awamori</name>
    <name type="common">Black koji mold</name>
    <dbReference type="NCBI Taxonomy" id="105351"/>
    <lineage>
        <taxon>Eukaryota</taxon>
        <taxon>Fungi</taxon>
        <taxon>Dikarya</taxon>
        <taxon>Ascomycota</taxon>
        <taxon>Pezizomycotina</taxon>
        <taxon>Eurotiomycetes</taxon>
        <taxon>Eurotiomycetidae</taxon>
        <taxon>Eurotiales</taxon>
        <taxon>Aspergillaceae</taxon>
        <taxon>Aspergillus</taxon>
    </lineage>
</organism>
<dbReference type="EMBL" id="BDHI01000028">
    <property type="protein sequence ID" value="GCB26327.1"/>
    <property type="molecule type" value="Genomic_DNA"/>
</dbReference>
<keyword evidence="2" id="KW-1185">Reference proteome</keyword>
<evidence type="ECO:0000313" key="2">
    <source>
        <dbReference type="Proteomes" id="UP000286921"/>
    </source>
</evidence>
<name>A0A401L4B4_ASPAW</name>
<dbReference type="STRING" id="105351.A0A401L4B4"/>
<comment type="caution">
    <text evidence="1">The sequence shown here is derived from an EMBL/GenBank/DDBJ whole genome shotgun (WGS) entry which is preliminary data.</text>
</comment>
<accession>A0A401L4B4</accession>
<protein>
    <submittedName>
        <fullName evidence="1">Uncharacterized protein</fullName>
    </submittedName>
</protein>
<proteinExistence type="predicted"/>
<gene>
    <name evidence="1" type="ORF">AAWM_09212</name>
</gene>
<dbReference type="AlphaFoldDB" id="A0A401L4B4"/>
<dbReference type="Proteomes" id="UP000286921">
    <property type="component" value="Unassembled WGS sequence"/>
</dbReference>
<sequence>MPRAAGRGRGGRGANRGASVSVVVNHRPLRDTVIKPRRSSCESSPAGILGNAYEYTDLLKWYAEIFFVDLEEGEEDEDIVIFNKDVRRVINEAFKHLSSVFVQIVAVHRRYHGLMTNQKLRRVIDHEVFLARRRELPGVNYEKLYLMPGDAGYVLWTGVKRSFRTAIIEVLNWQFEGDNLDDVLDNVLEGWPVIIGEL</sequence>
<evidence type="ECO:0000313" key="1">
    <source>
        <dbReference type="EMBL" id="GCB26327.1"/>
    </source>
</evidence>
<reference evidence="1 2" key="1">
    <citation type="submission" date="2016-09" db="EMBL/GenBank/DDBJ databases">
        <title>Aspergillus awamori IFM 58123T.</title>
        <authorList>
            <person name="Kusuya Y."/>
            <person name="Shimizu M."/>
            <person name="Takahashi H."/>
            <person name="Yaguchi T."/>
        </authorList>
    </citation>
    <scope>NUCLEOTIDE SEQUENCE [LARGE SCALE GENOMIC DNA]</scope>
    <source>
        <strain evidence="1 2">IFM 58123</strain>
    </source>
</reference>